<proteinExistence type="inferred from homology"/>
<accession>A0A368VTP8</accession>
<dbReference type="GO" id="GO:0004300">
    <property type="term" value="F:enoyl-CoA hydratase activity"/>
    <property type="evidence" value="ECO:0007669"/>
    <property type="project" value="TreeGrafter"/>
</dbReference>
<evidence type="ECO:0000313" key="4">
    <source>
        <dbReference type="EMBL" id="RCW44566.1"/>
    </source>
</evidence>
<organism evidence="4 5">
    <name type="scientific">Halopolyspora algeriensis</name>
    <dbReference type="NCBI Taxonomy" id="1500506"/>
    <lineage>
        <taxon>Bacteria</taxon>
        <taxon>Bacillati</taxon>
        <taxon>Actinomycetota</taxon>
        <taxon>Actinomycetes</taxon>
        <taxon>Actinomycetes incertae sedis</taxon>
        <taxon>Halopolyspora</taxon>
    </lineage>
</organism>
<sequence>MPIDPDVALGATLPVQEFEWTSSDVLLYHLALGAGDPPTDPRELRYAYEQDLRVLPTFAIVAPNFHCSEPPAVSFPGVDIDLAAVLHGGQEITVHRPIPAAGKARAQTRIADVHDKGKAAVIVQETTTTDPDGTVLCTTRSSIFARGEGGFGGARGSSQHVEFPEREPDTILEVPTLPQQALLYRLCGDRNPLHADPEFASSAGFSQPILHGLCTYGMVCKALADGLFDGQAERVSSYAARFAGVVLPGETVRVRVWKDGDGSFVANASAVERGDTPVLSDITVTTDRGELRS</sequence>
<dbReference type="SUPFAM" id="SSF54637">
    <property type="entry name" value="Thioesterase/thiol ester dehydrase-isomerase"/>
    <property type="match status" value="2"/>
</dbReference>
<feature type="domain" description="MaoC-like" evidence="2">
    <location>
        <begin position="164"/>
        <end position="264"/>
    </location>
</feature>
<evidence type="ECO:0000259" key="2">
    <source>
        <dbReference type="Pfam" id="PF01575"/>
    </source>
</evidence>
<comment type="similarity">
    <text evidence="1">Belongs to the enoyl-CoA hydratase/isomerase family.</text>
</comment>
<dbReference type="Gene3D" id="3.10.129.10">
    <property type="entry name" value="Hotdog Thioesterase"/>
    <property type="match status" value="2"/>
</dbReference>
<dbReference type="RefSeq" id="WP_114452655.1">
    <property type="nucleotide sequence ID" value="NZ_QPJC01000004.1"/>
</dbReference>
<dbReference type="AlphaFoldDB" id="A0A368VTP8"/>
<protein>
    <submittedName>
        <fullName evidence="4">Acyl dehydratase</fullName>
    </submittedName>
</protein>
<dbReference type="GO" id="GO:0003857">
    <property type="term" value="F:(3S)-3-hydroxyacyl-CoA dehydrogenase (NAD+) activity"/>
    <property type="evidence" value="ECO:0007669"/>
    <property type="project" value="TreeGrafter"/>
</dbReference>
<dbReference type="Proteomes" id="UP000253495">
    <property type="component" value="Unassembled WGS sequence"/>
</dbReference>
<dbReference type="InterPro" id="IPR054357">
    <property type="entry name" value="MFE-2_N"/>
</dbReference>
<reference evidence="4 5" key="1">
    <citation type="submission" date="2018-07" db="EMBL/GenBank/DDBJ databases">
        <title>Genomic Encyclopedia of Type Strains, Phase III (KMG-III): the genomes of soil and plant-associated and newly described type strains.</title>
        <authorList>
            <person name="Whitman W."/>
        </authorList>
    </citation>
    <scope>NUCLEOTIDE SEQUENCE [LARGE SCALE GENOMIC DNA]</scope>
    <source>
        <strain evidence="4 5">CECT 8575</strain>
    </source>
</reference>
<dbReference type="InterPro" id="IPR029069">
    <property type="entry name" value="HotDog_dom_sf"/>
</dbReference>
<dbReference type="Pfam" id="PF22622">
    <property type="entry name" value="MFE-2_hydrat-2_N"/>
    <property type="match status" value="1"/>
</dbReference>
<dbReference type="PANTHER" id="PTHR13078:SF59">
    <property type="entry name" value="ENOYL-COA HYDRATASE CHSH3"/>
    <property type="match status" value="1"/>
</dbReference>
<comment type="caution">
    <text evidence="4">The sequence shown here is derived from an EMBL/GenBank/DDBJ whole genome shotgun (WGS) entry which is preliminary data.</text>
</comment>
<dbReference type="EMBL" id="QPJC01000004">
    <property type="protein sequence ID" value="RCW44566.1"/>
    <property type="molecule type" value="Genomic_DNA"/>
</dbReference>
<dbReference type="OrthoDB" id="5522043at2"/>
<dbReference type="GO" id="GO:0044594">
    <property type="term" value="F:17-beta-hydroxysteroid dehydrogenase (NAD+) activity"/>
    <property type="evidence" value="ECO:0007669"/>
    <property type="project" value="TreeGrafter"/>
</dbReference>
<evidence type="ECO:0000256" key="1">
    <source>
        <dbReference type="ARBA" id="ARBA00005254"/>
    </source>
</evidence>
<dbReference type="GO" id="GO:0006635">
    <property type="term" value="P:fatty acid beta-oxidation"/>
    <property type="evidence" value="ECO:0007669"/>
    <property type="project" value="TreeGrafter"/>
</dbReference>
<dbReference type="Pfam" id="PF01575">
    <property type="entry name" value="MaoC_dehydratas"/>
    <property type="match status" value="1"/>
</dbReference>
<evidence type="ECO:0000259" key="3">
    <source>
        <dbReference type="Pfam" id="PF22622"/>
    </source>
</evidence>
<keyword evidence="5" id="KW-1185">Reference proteome</keyword>
<dbReference type="PANTHER" id="PTHR13078">
    <property type="entry name" value="PEROXISOMAL MULTIFUNCTIONAL ENZYME TYPE 2-RELATED"/>
    <property type="match status" value="1"/>
</dbReference>
<dbReference type="InterPro" id="IPR002539">
    <property type="entry name" value="MaoC-like_dom"/>
</dbReference>
<feature type="domain" description="Peroxisomal multifunctional enzyme type 2-like N-terminal" evidence="3">
    <location>
        <begin position="18"/>
        <end position="147"/>
    </location>
</feature>
<dbReference type="CDD" id="cd03448">
    <property type="entry name" value="HDE_HSD"/>
    <property type="match status" value="1"/>
</dbReference>
<gene>
    <name evidence="4" type="ORF">DFQ14_104155</name>
</gene>
<name>A0A368VTP8_9ACTN</name>
<evidence type="ECO:0000313" key="5">
    <source>
        <dbReference type="Proteomes" id="UP000253495"/>
    </source>
</evidence>